<dbReference type="EMBL" id="ML975283">
    <property type="protein sequence ID" value="KAF1835685.1"/>
    <property type="molecule type" value="Genomic_DNA"/>
</dbReference>
<feature type="compositionally biased region" description="Polar residues" evidence="5">
    <location>
        <begin position="552"/>
        <end position="561"/>
    </location>
</feature>
<accession>A0A6A5KCD4</accession>
<dbReference type="PANTHER" id="PTHR15549:SF27">
    <property type="entry name" value="CHITIN-BINDING TYPE-1 DOMAIN-CONTAINING PROTEIN"/>
    <property type="match status" value="1"/>
</dbReference>
<feature type="compositionally biased region" description="Polar residues" evidence="5">
    <location>
        <begin position="403"/>
        <end position="429"/>
    </location>
</feature>
<evidence type="ECO:0000256" key="1">
    <source>
        <dbReference type="ARBA" id="ARBA00004167"/>
    </source>
</evidence>
<feature type="region of interest" description="Disordered" evidence="5">
    <location>
        <begin position="541"/>
        <end position="561"/>
    </location>
</feature>
<feature type="region of interest" description="Disordered" evidence="5">
    <location>
        <begin position="284"/>
        <end position="365"/>
    </location>
</feature>
<evidence type="ECO:0000256" key="6">
    <source>
        <dbReference type="SAM" id="Phobius"/>
    </source>
</evidence>
<dbReference type="GO" id="GO:0016020">
    <property type="term" value="C:membrane"/>
    <property type="evidence" value="ECO:0007669"/>
    <property type="project" value="UniProtKB-SubCell"/>
</dbReference>
<evidence type="ECO:0000256" key="5">
    <source>
        <dbReference type="SAM" id="MobiDB-lite"/>
    </source>
</evidence>
<evidence type="ECO:0000313" key="7">
    <source>
        <dbReference type="EMBL" id="KAF1835685.1"/>
    </source>
</evidence>
<gene>
    <name evidence="7" type="ORF">BDW02DRAFT_277374</name>
</gene>
<feature type="compositionally biased region" description="Polar residues" evidence="5">
    <location>
        <begin position="1"/>
        <end position="12"/>
    </location>
</feature>
<sequence>MSTTIATRQAEQTTASNTSRRASSTSTTLRRRTTTPGSLLASASPTELRTSLESDFSFVLETASPTPSQSNSDTSSVFPTASIAIGAIETCSTDDDCVTGKTCSNAKCVSSSVAAAPFGGSGSEPTSQLSQASAIGVAAGVVGFMALVIGLGFWFWRKRGNRPRKESIETPSHNRNRSASNATDQKTLVASLPNSPQSAGFTHQQSMPLGFSAKALEYNQAEKKNEDNGSESRNNSSDVNMEKALPLAPENPLPPPPTEPKRYAVNVNIDKSSIFDDDMMNAVSIRGNDTPRSSGTPRDRTQYRFEEYIPRPTNTPPISISRAPEPTKRNSEYELDQYPNKRSSADTVSSNHDSSRSDSRPPSPILESLAKLESKAPQIPLPDLPPPSPSFSFRSYDWYQDIISDQPSGEPTTPTIPSRNPARTPTQATFPKPLSLSPKKLKDVDASLIPEPLSPAAPSVVSGLHLHPNSAALASPTSPKFRLPPTVYTMPSRPSVTPTPPPRSPVRASMFSTMTRTTHNSRSWLPDDGLYLAEEEEDFTNFKKFRRPSDPSRPTSYSPLT</sequence>
<evidence type="ECO:0000256" key="4">
    <source>
        <dbReference type="ARBA" id="ARBA00023136"/>
    </source>
</evidence>
<proteinExistence type="predicted"/>
<keyword evidence="4 6" id="KW-0472">Membrane</keyword>
<feature type="region of interest" description="Disordered" evidence="5">
    <location>
        <begin position="403"/>
        <end position="437"/>
    </location>
</feature>
<evidence type="ECO:0000313" key="8">
    <source>
        <dbReference type="Proteomes" id="UP000800040"/>
    </source>
</evidence>
<dbReference type="GO" id="GO:0071944">
    <property type="term" value="C:cell periphery"/>
    <property type="evidence" value="ECO:0007669"/>
    <property type="project" value="UniProtKB-ARBA"/>
</dbReference>
<dbReference type="PANTHER" id="PTHR15549">
    <property type="entry name" value="PAIRED IMMUNOGLOBULIN-LIKE TYPE 2 RECEPTOR"/>
    <property type="match status" value="1"/>
</dbReference>
<protein>
    <recommendedName>
        <fullName evidence="9">Membrane anchor Opy2 N-terminal domain-containing protein</fullName>
    </recommendedName>
</protein>
<reference evidence="7" key="1">
    <citation type="submission" date="2020-01" db="EMBL/GenBank/DDBJ databases">
        <authorList>
            <consortium name="DOE Joint Genome Institute"/>
            <person name="Haridas S."/>
            <person name="Albert R."/>
            <person name="Binder M."/>
            <person name="Bloem J."/>
            <person name="Labutti K."/>
            <person name="Salamov A."/>
            <person name="Andreopoulos B."/>
            <person name="Baker S.E."/>
            <person name="Barry K."/>
            <person name="Bills G."/>
            <person name="Bluhm B.H."/>
            <person name="Cannon C."/>
            <person name="Castanera R."/>
            <person name="Culley D.E."/>
            <person name="Daum C."/>
            <person name="Ezra D."/>
            <person name="Gonzalez J.B."/>
            <person name="Henrissat B."/>
            <person name="Kuo A."/>
            <person name="Liang C."/>
            <person name="Lipzen A."/>
            <person name="Lutzoni F."/>
            <person name="Magnuson J."/>
            <person name="Mondo S."/>
            <person name="Nolan M."/>
            <person name="Ohm R."/>
            <person name="Pangilinan J."/>
            <person name="Park H.-J."/>
            <person name="Ramirez L."/>
            <person name="Alfaro M."/>
            <person name="Sun H."/>
            <person name="Tritt A."/>
            <person name="Yoshinaga Y."/>
            <person name="Zwiers L.-H."/>
            <person name="Turgeon B.G."/>
            <person name="Goodwin S.B."/>
            <person name="Spatafora J.W."/>
            <person name="Crous P.W."/>
            <person name="Grigoriev I.V."/>
        </authorList>
    </citation>
    <scope>NUCLEOTIDE SEQUENCE</scope>
    <source>
        <strain evidence="7">P77</strain>
    </source>
</reference>
<feature type="compositionally biased region" description="Basic and acidic residues" evidence="5">
    <location>
        <begin position="297"/>
        <end position="309"/>
    </location>
</feature>
<dbReference type="OrthoDB" id="3795730at2759"/>
<organism evidence="7 8">
    <name type="scientific">Decorospora gaudefroyi</name>
    <dbReference type="NCBI Taxonomy" id="184978"/>
    <lineage>
        <taxon>Eukaryota</taxon>
        <taxon>Fungi</taxon>
        <taxon>Dikarya</taxon>
        <taxon>Ascomycota</taxon>
        <taxon>Pezizomycotina</taxon>
        <taxon>Dothideomycetes</taxon>
        <taxon>Pleosporomycetidae</taxon>
        <taxon>Pleosporales</taxon>
        <taxon>Pleosporineae</taxon>
        <taxon>Pleosporaceae</taxon>
        <taxon>Decorospora</taxon>
    </lineage>
</organism>
<feature type="compositionally biased region" description="Low complexity" evidence="5">
    <location>
        <begin position="13"/>
        <end position="28"/>
    </location>
</feature>
<feature type="compositionally biased region" description="Polar residues" evidence="5">
    <location>
        <begin position="169"/>
        <end position="184"/>
    </location>
</feature>
<feature type="transmembrane region" description="Helical" evidence="6">
    <location>
        <begin position="134"/>
        <end position="156"/>
    </location>
</feature>
<evidence type="ECO:0000256" key="3">
    <source>
        <dbReference type="ARBA" id="ARBA00022989"/>
    </source>
</evidence>
<comment type="subcellular location">
    <subcellularLocation>
        <location evidence="1">Membrane</location>
        <topology evidence="1">Single-pass membrane protein</topology>
    </subcellularLocation>
</comment>
<name>A0A6A5KCD4_9PLEO</name>
<keyword evidence="2 6" id="KW-0812">Transmembrane</keyword>
<feature type="region of interest" description="Disordered" evidence="5">
    <location>
        <begin position="1"/>
        <end position="46"/>
    </location>
</feature>
<evidence type="ECO:0000256" key="2">
    <source>
        <dbReference type="ARBA" id="ARBA00022692"/>
    </source>
</evidence>
<dbReference type="AlphaFoldDB" id="A0A6A5KCD4"/>
<dbReference type="InterPro" id="IPR051694">
    <property type="entry name" value="Immunoregulatory_rcpt-like"/>
</dbReference>
<dbReference type="Proteomes" id="UP000800040">
    <property type="component" value="Unassembled WGS sequence"/>
</dbReference>
<keyword evidence="3 6" id="KW-1133">Transmembrane helix</keyword>
<keyword evidence="8" id="KW-1185">Reference proteome</keyword>
<evidence type="ECO:0008006" key="9">
    <source>
        <dbReference type="Google" id="ProtNLM"/>
    </source>
</evidence>
<feature type="region of interest" description="Disordered" evidence="5">
    <location>
        <begin position="163"/>
        <end position="184"/>
    </location>
</feature>